<feature type="compositionally biased region" description="Polar residues" evidence="7">
    <location>
        <begin position="322"/>
        <end position="350"/>
    </location>
</feature>
<evidence type="ECO:0000256" key="4">
    <source>
        <dbReference type="ARBA" id="ARBA00023125"/>
    </source>
</evidence>
<gene>
    <name evidence="9" type="primary">KAFR0B01450</name>
    <name evidence="9" type="ORF">KAFR_0B01450</name>
</gene>
<keyword evidence="2" id="KW-0862">Zinc</keyword>
<dbReference type="FunCoup" id="H2APZ4">
    <property type="interactions" value="424"/>
</dbReference>
<feature type="compositionally biased region" description="Polar residues" evidence="7">
    <location>
        <begin position="390"/>
        <end position="413"/>
    </location>
</feature>
<evidence type="ECO:0000256" key="2">
    <source>
        <dbReference type="ARBA" id="ARBA00022833"/>
    </source>
</evidence>
<dbReference type="PROSITE" id="PS00463">
    <property type="entry name" value="ZN2_CY6_FUNGAL_1"/>
    <property type="match status" value="1"/>
</dbReference>
<dbReference type="PROSITE" id="PS50048">
    <property type="entry name" value="ZN2_CY6_FUNGAL_2"/>
    <property type="match status" value="1"/>
</dbReference>
<feature type="compositionally biased region" description="Polar residues" evidence="7">
    <location>
        <begin position="480"/>
        <end position="494"/>
    </location>
</feature>
<feature type="compositionally biased region" description="Polar residues" evidence="7">
    <location>
        <begin position="1"/>
        <end position="22"/>
    </location>
</feature>
<evidence type="ECO:0000256" key="5">
    <source>
        <dbReference type="ARBA" id="ARBA00023163"/>
    </source>
</evidence>
<dbReference type="HOGENOM" id="CLU_006525_0_0_1"/>
<dbReference type="GO" id="GO:0008270">
    <property type="term" value="F:zinc ion binding"/>
    <property type="evidence" value="ECO:0007669"/>
    <property type="project" value="InterPro"/>
</dbReference>
<feature type="domain" description="Zn(2)-C6 fungal-type" evidence="8">
    <location>
        <begin position="62"/>
        <end position="94"/>
    </location>
</feature>
<feature type="compositionally biased region" description="Low complexity" evidence="7">
    <location>
        <begin position="39"/>
        <end position="51"/>
    </location>
</feature>
<keyword evidence="6" id="KW-0539">Nucleus</keyword>
<dbReference type="AlphaFoldDB" id="H2APZ4"/>
<feature type="compositionally biased region" description="Low complexity" evidence="7">
    <location>
        <begin position="288"/>
        <end position="308"/>
    </location>
</feature>
<keyword evidence="4" id="KW-0238">DNA-binding</keyword>
<protein>
    <recommendedName>
        <fullName evidence="8">Zn(2)-C6 fungal-type domain-containing protein</fullName>
    </recommendedName>
</protein>
<keyword evidence="10" id="KW-1185">Reference proteome</keyword>
<keyword evidence="3" id="KW-0805">Transcription regulation</keyword>
<dbReference type="GO" id="GO:0001228">
    <property type="term" value="F:DNA-binding transcription activator activity, RNA polymerase II-specific"/>
    <property type="evidence" value="ECO:0007669"/>
    <property type="project" value="EnsemblFungi"/>
</dbReference>
<dbReference type="InterPro" id="IPR050797">
    <property type="entry name" value="Carb_Metab_Trans_Reg"/>
</dbReference>
<evidence type="ECO:0000259" key="8">
    <source>
        <dbReference type="PROSITE" id="PS50048"/>
    </source>
</evidence>
<feature type="region of interest" description="Disordered" evidence="7">
    <location>
        <begin position="897"/>
        <end position="916"/>
    </location>
</feature>
<evidence type="ECO:0000256" key="1">
    <source>
        <dbReference type="ARBA" id="ARBA00022723"/>
    </source>
</evidence>
<dbReference type="OrthoDB" id="5426978at2759"/>
<feature type="compositionally biased region" description="Basic residues" evidence="7">
    <location>
        <begin position="433"/>
        <end position="442"/>
    </location>
</feature>
<dbReference type="PANTHER" id="PTHR31668">
    <property type="entry name" value="GLUCOSE TRANSPORT TRANSCRIPTION REGULATOR RGT1-RELATED-RELATED"/>
    <property type="match status" value="1"/>
</dbReference>
<dbReference type="GO" id="GO:0000978">
    <property type="term" value="F:RNA polymerase II cis-regulatory region sequence-specific DNA binding"/>
    <property type="evidence" value="ECO:0007669"/>
    <property type="project" value="EnsemblFungi"/>
</dbReference>
<evidence type="ECO:0000256" key="3">
    <source>
        <dbReference type="ARBA" id="ARBA00023015"/>
    </source>
</evidence>
<dbReference type="eggNOG" id="ENOG502QRVJ">
    <property type="taxonomic scope" value="Eukaryota"/>
</dbReference>
<dbReference type="Proteomes" id="UP000005220">
    <property type="component" value="Chromosome 2"/>
</dbReference>
<accession>H2APZ4</accession>
<dbReference type="Gene3D" id="4.10.240.10">
    <property type="entry name" value="Zn(2)-C6 fungal-type DNA-binding domain"/>
    <property type="match status" value="1"/>
</dbReference>
<evidence type="ECO:0000313" key="9">
    <source>
        <dbReference type="EMBL" id="CCF56444.1"/>
    </source>
</evidence>
<dbReference type="SMART" id="SM00066">
    <property type="entry name" value="GAL4"/>
    <property type="match status" value="1"/>
</dbReference>
<evidence type="ECO:0000313" key="10">
    <source>
        <dbReference type="Proteomes" id="UP000005220"/>
    </source>
</evidence>
<name>H2APZ4_KAZAF</name>
<dbReference type="EMBL" id="HE650822">
    <property type="protein sequence ID" value="CCF56444.1"/>
    <property type="molecule type" value="Genomic_DNA"/>
</dbReference>
<feature type="compositionally biased region" description="Low complexity" evidence="7">
    <location>
        <begin position="159"/>
        <end position="174"/>
    </location>
</feature>
<dbReference type="Pfam" id="PF00172">
    <property type="entry name" value="Zn_clus"/>
    <property type="match status" value="1"/>
</dbReference>
<organism evidence="9 10">
    <name type="scientific">Kazachstania africana (strain ATCC 22294 / BCRC 22015 / CBS 2517 / CECT 1963 / NBRC 1671 / NRRL Y-8276)</name>
    <name type="common">Yeast</name>
    <name type="synonym">Kluyveromyces africanus</name>
    <dbReference type="NCBI Taxonomy" id="1071382"/>
    <lineage>
        <taxon>Eukaryota</taxon>
        <taxon>Fungi</taxon>
        <taxon>Dikarya</taxon>
        <taxon>Ascomycota</taxon>
        <taxon>Saccharomycotina</taxon>
        <taxon>Saccharomycetes</taxon>
        <taxon>Saccharomycetales</taxon>
        <taxon>Saccharomycetaceae</taxon>
        <taxon>Kazachstania</taxon>
    </lineage>
</organism>
<evidence type="ECO:0000256" key="6">
    <source>
        <dbReference type="ARBA" id="ARBA00023242"/>
    </source>
</evidence>
<dbReference type="KEGG" id="kaf:KAFR_0B01450"/>
<keyword evidence="5" id="KW-0804">Transcription</keyword>
<keyword evidence="1" id="KW-0479">Metal-binding</keyword>
<dbReference type="CDD" id="cd00067">
    <property type="entry name" value="GAL4"/>
    <property type="match status" value="1"/>
</dbReference>
<dbReference type="InterPro" id="IPR001138">
    <property type="entry name" value="Zn2Cys6_DnaBD"/>
</dbReference>
<dbReference type="InterPro" id="IPR036864">
    <property type="entry name" value="Zn2-C6_fun-type_DNA-bd_sf"/>
</dbReference>
<reference evidence="9 10" key="1">
    <citation type="journal article" date="2011" name="Proc. Natl. Acad. Sci. U.S.A.">
        <title>Evolutionary erosion of yeast sex chromosomes by mating-type switching accidents.</title>
        <authorList>
            <person name="Gordon J.L."/>
            <person name="Armisen D."/>
            <person name="Proux-Wera E."/>
            <person name="Oheigeartaigh S.S."/>
            <person name="Byrne K.P."/>
            <person name="Wolfe K.H."/>
        </authorList>
    </citation>
    <scope>NUCLEOTIDE SEQUENCE [LARGE SCALE GENOMIC DNA]</scope>
    <source>
        <strain evidence="10">ATCC 22294 / BCRC 22015 / CBS 2517 / CECT 1963 / NBRC 1671 / NRRL Y-8276</strain>
    </source>
</reference>
<dbReference type="GO" id="GO:0005634">
    <property type="term" value="C:nucleus"/>
    <property type="evidence" value="ECO:0007669"/>
    <property type="project" value="EnsemblFungi"/>
</dbReference>
<dbReference type="InParanoid" id="H2APZ4"/>
<feature type="region of interest" description="Disordered" evidence="7">
    <location>
        <begin position="1"/>
        <end position="77"/>
    </location>
</feature>
<dbReference type="GO" id="GO:0001227">
    <property type="term" value="F:DNA-binding transcription repressor activity, RNA polymerase II-specific"/>
    <property type="evidence" value="ECO:0007669"/>
    <property type="project" value="EnsemblFungi"/>
</dbReference>
<feature type="region of interest" description="Disordered" evidence="7">
    <location>
        <begin position="96"/>
        <end position="125"/>
    </location>
</feature>
<dbReference type="RefSeq" id="XP_003955579.1">
    <property type="nucleotide sequence ID" value="XM_003955530.1"/>
</dbReference>
<dbReference type="GeneID" id="13882668"/>
<feature type="compositionally biased region" description="Basic and acidic residues" evidence="7">
    <location>
        <begin position="113"/>
        <end position="125"/>
    </location>
</feature>
<dbReference type="STRING" id="1071382.H2APZ4"/>
<feature type="region of interest" description="Disordered" evidence="7">
    <location>
        <begin position="279"/>
        <end position="350"/>
    </location>
</feature>
<feature type="region of interest" description="Disordered" evidence="7">
    <location>
        <begin position="390"/>
        <end position="494"/>
    </location>
</feature>
<dbReference type="SUPFAM" id="SSF57701">
    <property type="entry name" value="Zn2/Cys6 DNA-binding domain"/>
    <property type="match status" value="1"/>
</dbReference>
<sequence>MSTSVSNAQQVSSAPSDSTSALNIDAIESARNNNTHMTSNTEEANNASRSSSNKRRTKASRACDQCRKKKVKCDNGDDRSVCTNCQRNGEKCTFERVPLKRGPSKGYSKSGHKGKDINNKSPDDIRMRRESFENKYSPSSPARSNSVLLPPLSHYIPQNNYNSTTSNKGSSSGNIYTNIPNNSVRVNSLSTIPPQNSNVNNNSNISNFGLGQQQFWKVPYHEFPHQRRGSIDSLPSDISVRTMDPQQQMFYSQHQRSPSSGSQTGNNYWSFFRSANSASASQNDKKISSTNSEPRRSSSIPSLLRQPSTNGLLDQPQLPHPDSSSTNPQNFSYSQFHQQPNHIGHSNNHSLSAFGQYATAGFQSRNNSITSDAMSPNEPIMYQQNVNAPLPTNATQRQDSKSLSEGNATPSNREISKEQNSSSQTSSPGSKNGTKKRKRNPSSRRSTTSKGRNSVSSLLLNDRPAKSHSSPASNIDAIHDTSSTATSVNNTKSSSRHTMIYGQISDVDLIDLYYEFIHIGLPIIPLNKKTLTNDILLVNTQPISAIHELNNYVILWFRNSLELLIKIAIKQDKNIPSFFNSFEPTIDDTSISKANNASISKNSGNNDESKAKLDSETQSFFISTLNECFQKIVDIHPKLREHDDEISPKIKVIYLSTFIILNYVLSFVGHDNSFVLGMSVTIFNEFKLYKLLLSIGKPQAKSRTNSIETDVDCSILFKRLYVLLIIFDSIESCTYGSPKLLNIPIHNTTELYFDNSNGNNFDSKWTVEENPNMLKIILQSLKLGEFVSELAMNRKSMNNFLLDNNDPKCLIWEPKTQVVSDKNDSSDGSFFCLPGLFHKLLLTKRNFINLLLSLNGTDNEKPKLTIESTSKISDTLCELINQILQILTSSMRLNPTNSIDPNYRPSDTSQHSMESTTENNATMVLTTPTQIPTIPSDFYQRLLGLSKEKERESDVEKGIVSPFAIPIIYELHNIINILKQLPTQLIGIIMRMPHEFDNTAAQSQVVKLSNSMNEVVQIMSLLNLVKPFKIFDNDLSQRCLSPEDDTTKDLVMKWKFLEKGEVNKTDELNEKFIDIGWKLLDDSELGWF</sequence>
<dbReference type="PANTHER" id="PTHR31668:SF26">
    <property type="entry name" value="GLUCOSE TRANSPORT TRANSCRIPTION REGULATOR RGT1-RELATED"/>
    <property type="match status" value="1"/>
</dbReference>
<feature type="region of interest" description="Disordered" evidence="7">
    <location>
        <begin position="158"/>
        <end position="179"/>
    </location>
</feature>
<proteinExistence type="predicted"/>
<dbReference type="GO" id="GO:0006006">
    <property type="term" value="P:glucose metabolic process"/>
    <property type="evidence" value="ECO:0007669"/>
    <property type="project" value="EnsemblFungi"/>
</dbReference>
<evidence type="ECO:0000256" key="7">
    <source>
        <dbReference type="SAM" id="MobiDB-lite"/>
    </source>
</evidence>
<feature type="compositionally biased region" description="Low complexity" evidence="7">
    <location>
        <begin position="418"/>
        <end position="432"/>
    </location>
</feature>